<evidence type="ECO:0000256" key="2">
    <source>
        <dbReference type="ARBA" id="ARBA00022679"/>
    </source>
</evidence>
<reference evidence="4 5" key="3">
    <citation type="submission" date="2019-11" db="EMBL/GenBank/DDBJ databases">
        <title>A de novo genome assembly of a pear dwarfing rootstock.</title>
        <authorList>
            <person name="Wang F."/>
            <person name="Wang J."/>
            <person name="Li S."/>
            <person name="Zhang Y."/>
            <person name="Fang M."/>
            <person name="Ma L."/>
            <person name="Zhao Y."/>
            <person name="Jiang S."/>
        </authorList>
    </citation>
    <scope>NUCLEOTIDE SEQUENCE [LARGE SCALE GENOMIC DNA]</scope>
    <source>
        <strain evidence="4">S2</strain>
        <tissue evidence="4">Leaf</tissue>
    </source>
</reference>
<dbReference type="OrthoDB" id="444127at2759"/>
<dbReference type="Pfam" id="PF02458">
    <property type="entry name" value="Transferase"/>
    <property type="match status" value="1"/>
</dbReference>
<evidence type="ECO:0000256" key="1">
    <source>
        <dbReference type="ARBA" id="ARBA00009861"/>
    </source>
</evidence>
<comment type="caution">
    <text evidence="4">The sequence shown here is derived from an EMBL/GenBank/DDBJ whole genome shotgun (WGS) entry which is preliminary data.</text>
</comment>
<evidence type="ECO:0000256" key="3">
    <source>
        <dbReference type="ARBA" id="ARBA00023315"/>
    </source>
</evidence>
<dbReference type="Gene3D" id="3.30.559.10">
    <property type="entry name" value="Chloramphenicol acetyltransferase-like domain"/>
    <property type="match status" value="2"/>
</dbReference>
<dbReference type="AlphaFoldDB" id="A0A5N5IB33"/>
<evidence type="ECO:0000313" key="4">
    <source>
        <dbReference type="EMBL" id="KAB2636849.1"/>
    </source>
</evidence>
<dbReference type="EMBL" id="SMOL01000004">
    <property type="protein sequence ID" value="KAB2636849.1"/>
    <property type="molecule type" value="Genomic_DNA"/>
</dbReference>
<keyword evidence="5" id="KW-1185">Reference proteome</keyword>
<evidence type="ECO:0000313" key="5">
    <source>
        <dbReference type="Proteomes" id="UP000327157"/>
    </source>
</evidence>
<dbReference type="PANTHER" id="PTHR31623:SF122">
    <property type="entry name" value="HXXXD-TYPE ACYL-TRANSFERASE FAMILY PROTEIN"/>
    <property type="match status" value="1"/>
</dbReference>
<sequence length="467" mass="51698">MGSKIMASDVKVEVIHKETISPSCPTPPHLKTTNSLSFFDQLVPPIYIPLLLFYPICNNGDDFEVHDINHRSLVAERSELLKTSLSEALTLFYPFAGSFQFNDPICCNDQGAVFLEAQVNRPISKIFDKPDLGMLGQLLPNDHTSHLLQVQANFFECGGLAIGVNMSHKVADASTLSKFINRWAAIALGLPRTIDVVPLVAFGAASSLFPPLDFLNSPPVPTPTRDMKFDIKERCTTRRFVFDGSKIAALKSEAASASVPNPTRVEVVSALIWKCAKEASRSNLGSVRPSSWCQTVNMRKVLAQTLADKDLLGNVVGLVAAKTEESSSEAHDHDLRSLVTILRKGIEEFKEKYRNGVRGEEFCQLFMENVNLIMKKDDTDSYSSTSWCRFPLYESNFGWGKPSWVFISSVGSKNSIVLLDARDGDGIEASLTFNEEDMSMFESNEELLEYASLNPSVICNPPQKNLL</sequence>
<gene>
    <name evidence="4" type="ORF">D8674_027383</name>
</gene>
<reference evidence="5" key="2">
    <citation type="submission" date="2019-10" db="EMBL/GenBank/DDBJ databases">
        <title>A de novo genome assembly of a pear dwarfing rootstock.</title>
        <authorList>
            <person name="Wang F."/>
            <person name="Wang J."/>
            <person name="Li S."/>
            <person name="Zhang Y."/>
            <person name="Fang M."/>
            <person name="Ma L."/>
            <person name="Zhao Y."/>
            <person name="Jiang S."/>
        </authorList>
    </citation>
    <scope>NUCLEOTIDE SEQUENCE [LARGE SCALE GENOMIC DNA]</scope>
</reference>
<dbReference type="PANTHER" id="PTHR31623">
    <property type="entry name" value="F21J9.9"/>
    <property type="match status" value="1"/>
</dbReference>
<name>A0A5N5IB33_9ROSA</name>
<organism evidence="4 5">
    <name type="scientific">Pyrus ussuriensis x Pyrus communis</name>
    <dbReference type="NCBI Taxonomy" id="2448454"/>
    <lineage>
        <taxon>Eukaryota</taxon>
        <taxon>Viridiplantae</taxon>
        <taxon>Streptophyta</taxon>
        <taxon>Embryophyta</taxon>
        <taxon>Tracheophyta</taxon>
        <taxon>Spermatophyta</taxon>
        <taxon>Magnoliopsida</taxon>
        <taxon>eudicotyledons</taxon>
        <taxon>Gunneridae</taxon>
        <taxon>Pentapetalae</taxon>
        <taxon>rosids</taxon>
        <taxon>fabids</taxon>
        <taxon>Rosales</taxon>
        <taxon>Rosaceae</taxon>
        <taxon>Amygdaloideae</taxon>
        <taxon>Maleae</taxon>
        <taxon>Pyrus</taxon>
    </lineage>
</organism>
<keyword evidence="3 4" id="KW-0012">Acyltransferase</keyword>
<comment type="similarity">
    <text evidence="1">Belongs to the plant acyltransferase family.</text>
</comment>
<keyword evidence="2 4" id="KW-0808">Transferase</keyword>
<dbReference type="GO" id="GO:0016746">
    <property type="term" value="F:acyltransferase activity"/>
    <property type="evidence" value="ECO:0007669"/>
    <property type="project" value="UniProtKB-KW"/>
</dbReference>
<dbReference type="Proteomes" id="UP000327157">
    <property type="component" value="Chromosome 5"/>
</dbReference>
<protein>
    <submittedName>
        <fullName evidence="4">BAHD acyltransferase</fullName>
    </submittedName>
</protein>
<dbReference type="InterPro" id="IPR023213">
    <property type="entry name" value="CAT-like_dom_sf"/>
</dbReference>
<accession>A0A5N5IB33</accession>
<proteinExistence type="inferred from homology"/>
<reference evidence="4 5" key="1">
    <citation type="submission" date="2019-09" db="EMBL/GenBank/DDBJ databases">
        <authorList>
            <person name="Ou C."/>
        </authorList>
    </citation>
    <scope>NUCLEOTIDE SEQUENCE [LARGE SCALE GENOMIC DNA]</scope>
    <source>
        <strain evidence="4">S2</strain>
        <tissue evidence="4">Leaf</tissue>
    </source>
</reference>